<evidence type="ECO:0000313" key="2">
    <source>
        <dbReference type="Proteomes" id="UP000003327"/>
    </source>
</evidence>
<name>C9MKE7_9BACT</name>
<evidence type="ECO:0000313" key="1">
    <source>
        <dbReference type="EMBL" id="EEX20007.1"/>
    </source>
</evidence>
<proteinExistence type="predicted"/>
<sequence length="61" mass="6949">MFCWRIASQSRDRRPRLSVPSPSFLFGTLLSLRTDEGVCPYIEGVISIKMDTSFNSKIHNS</sequence>
<comment type="caution">
    <text evidence="1">The sequence shown here is derived from an EMBL/GenBank/DDBJ whole genome shotgun (WGS) entry which is preliminary data.</text>
</comment>
<organism evidence="1 2">
    <name type="scientific">Prevotella veroralis F0319</name>
    <dbReference type="NCBI Taxonomy" id="649761"/>
    <lineage>
        <taxon>Bacteria</taxon>
        <taxon>Pseudomonadati</taxon>
        <taxon>Bacteroidota</taxon>
        <taxon>Bacteroidia</taxon>
        <taxon>Bacteroidales</taxon>
        <taxon>Prevotellaceae</taxon>
        <taxon>Prevotella</taxon>
    </lineage>
</organism>
<dbReference type="HOGENOM" id="CLU_2918937_0_0_10"/>
<dbReference type="AlphaFoldDB" id="C9MKE7"/>
<keyword evidence="2" id="KW-1185">Reference proteome</keyword>
<accession>C9MKE7</accession>
<gene>
    <name evidence="1" type="ORF">HMPREF0973_00066</name>
</gene>
<dbReference type="EMBL" id="ACVA01000003">
    <property type="protein sequence ID" value="EEX20007.1"/>
    <property type="molecule type" value="Genomic_DNA"/>
</dbReference>
<reference evidence="1 2" key="1">
    <citation type="submission" date="2009-09" db="EMBL/GenBank/DDBJ databases">
        <authorList>
            <person name="Weinstock G."/>
            <person name="Sodergren E."/>
            <person name="Clifton S."/>
            <person name="Fulton L."/>
            <person name="Fulton B."/>
            <person name="Courtney L."/>
            <person name="Fronick C."/>
            <person name="Harrison M."/>
            <person name="Strong C."/>
            <person name="Farmer C."/>
            <person name="Delahaunty K."/>
            <person name="Markovic C."/>
            <person name="Hall O."/>
            <person name="Minx P."/>
            <person name="Tomlinson C."/>
            <person name="Mitreva M."/>
            <person name="Nelson J."/>
            <person name="Hou S."/>
            <person name="Wollam A."/>
            <person name="Pepin K.H."/>
            <person name="Johnson M."/>
            <person name="Bhonagiri V."/>
            <person name="Nash W.E."/>
            <person name="Warren W."/>
            <person name="Chinwalla A."/>
            <person name="Mardis E.R."/>
            <person name="Wilson R.K."/>
        </authorList>
    </citation>
    <scope>NUCLEOTIDE SEQUENCE [LARGE SCALE GENOMIC DNA]</scope>
    <source>
        <strain evidence="1 2">F0319</strain>
    </source>
</reference>
<dbReference type="Proteomes" id="UP000003327">
    <property type="component" value="Unassembled WGS sequence"/>
</dbReference>
<protein>
    <submittedName>
        <fullName evidence="1">Uncharacterized protein</fullName>
    </submittedName>
</protein>
<dbReference type="STRING" id="649761.HMPREF0973_00066"/>